<comment type="catalytic activity">
    <reaction evidence="9">
        <text>L-seryl-[protein] + ATP = O-phospho-L-seryl-[protein] + ADP + H(+)</text>
        <dbReference type="Rhea" id="RHEA:17989"/>
        <dbReference type="Rhea" id="RHEA-COMP:9863"/>
        <dbReference type="Rhea" id="RHEA-COMP:11604"/>
        <dbReference type="ChEBI" id="CHEBI:15378"/>
        <dbReference type="ChEBI" id="CHEBI:29999"/>
        <dbReference type="ChEBI" id="CHEBI:30616"/>
        <dbReference type="ChEBI" id="CHEBI:83421"/>
        <dbReference type="ChEBI" id="CHEBI:456216"/>
        <dbReference type="EC" id="2.7.11.1"/>
    </reaction>
</comment>
<dbReference type="GO" id="GO:0005524">
    <property type="term" value="F:ATP binding"/>
    <property type="evidence" value="ECO:0007669"/>
    <property type="project" value="UniProtKB-UniRule"/>
</dbReference>
<comment type="similarity">
    <text evidence="1">Belongs to the protein kinase superfamily. AGC Ser/Thr protein kinase family.</text>
</comment>
<dbReference type="InterPro" id="IPR008271">
    <property type="entry name" value="Ser/Thr_kinase_AS"/>
</dbReference>
<sequence length="346" mass="39328">MELGEKIGLDHFTPIRPLGFGDTGSVHLVELKNTGELYAMKAMDKSVMLNRNKVHRACIEREIISLLDHPFLPTLYASFQTPTHVCLITDFFPGGELFALLDKQPMKIFKEETARFYAAEVVVGLEYLHCLGIIYRDLKPENLLLQKDGHIVLSDFDLSFLTSCKPHVLKHPLPTKRRRSRTQPLPTFVAEPTTQSNSFVGTEEYIAPEIIAGTGHSSAIDWWALGILMYEMLYGRTPFRGKNRQKTFANILHKDLTFPSSIPVSLAARKLINALLHKDPTNRLGSNSGANEIKKHPFFQGINWPLIRCQKPPLLDVPLQFIGRERDPKDKDVEWEDELLPSLEVY</sequence>
<dbReference type="FunFam" id="1.10.510.10:FF:000265">
    <property type="entry name" value="Putative LOV domain-containing protein"/>
    <property type="match status" value="1"/>
</dbReference>
<evidence type="ECO:0000256" key="7">
    <source>
        <dbReference type="ARBA" id="ARBA00022840"/>
    </source>
</evidence>
<dbReference type="Gene3D" id="1.10.510.10">
    <property type="entry name" value="Transferase(Phosphotransferase) domain 1"/>
    <property type="match status" value="1"/>
</dbReference>
<dbReference type="AlphaFoldDB" id="A0A2G5C4U2"/>
<feature type="domain" description="Protein kinase" evidence="12">
    <location>
        <begin position="12"/>
        <end position="299"/>
    </location>
</feature>
<evidence type="ECO:0000256" key="8">
    <source>
        <dbReference type="ARBA" id="ARBA00047899"/>
    </source>
</evidence>
<evidence type="ECO:0000313" key="13">
    <source>
        <dbReference type="EMBL" id="PIA26318.1"/>
    </source>
</evidence>
<dbReference type="STRING" id="218851.A0A2G5C4U2"/>
<keyword evidence="4" id="KW-0808">Transferase</keyword>
<dbReference type="OrthoDB" id="432483at2759"/>
<dbReference type="PROSITE" id="PS00107">
    <property type="entry name" value="PROTEIN_KINASE_ATP"/>
    <property type="match status" value="1"/>
</dbReference>
<dbReference type="GO" id="GO:0004674">
    <property type="term" value="F:protein serine/threonine kinase activity"/>
    <property type="evidence" value="ECO:0007669"/>
    <property type="project" value="UniProtKB-KW"/>
</dbReference>
<dbReference type="InterPro" id="IPR011009">
    <property type="entry name" value="Kinase-like_dom_sf"/>
</dbReference>
<dbReference type="SUPFAM" id="SSF56112">
    <property type="entry name" value="Protein kinase-like (PK-like)"/>
    <property type="match status" value="1"/>
</dbReference>
<dbReference type="InterPro" id="IPR000719">
    <property type="entry name" value="Prot_kinase_dom"/>
</dbReference>
<dbReference type="EC" id="2.7.11.1" evidence="2"/>
<evidence type="ECO:0000313" key="14">
    <source>
        <dbReference type="Proteomes" id="UP000230069"/>
    </source>
</evidence>
<keyword evidence="5 10" id="KW-0547">Nucleotide-binding</keyword>
<evidence type="ECO:0000256" key="9">
    <source>
        <dbReference type="ARBA" id="ARBA00048679"/>
    </source>
</evidence>
<comment type="catalytic activity">
    <reaction evidence="8">
        <text>L-threonyl-[protein] + ATP = O-phospho-L-threonyl-[protein] + ADP + H(+)</text>
        <dbReference type="Rhea" id="RHEA:46608"/>
        <dbReference type="Rhea" id="RHEA-COMP:11060"/>
        <dbReference type="Rhea" id="RHEA-COMP:11605"/>
        <dbReference type="ChEBI" id="CHEBI:15378"/>
        <dbReference type="ChEBI" id="CHEBI:30013"/>
        <dbReference type="ChEBI" id="CHEBI:30616"/>
        <dbReference type="ChEBI" id="CHEBI:61977"/>
        <dbReference type="ChEBI" id="CHEBI:456216"/>
        <dbReference type="EC" id="2.7.11.1"/>
    </reaction>
</comment>
<dbReference type="PROSITE" id="PS00108">
    <property type="entry name" value="PROTEIN_KINASE_ST"/>
    <property type="match status" value="1"/>
</dbReference>
<dbReference type="PROSITE" id="PS50011">
    <property type="entry name" value="PROTEIN_KINASE_DOM"/>
    <property type="match status" value="1"/>
</dbReference>
<evidence type="ECO:0000256" key="6">
    <source>
        <dbReference type="ARBA" id="ARBA00022777"/>
    </source>
</evidence>
<name>A0A2G5C4U2_AQUCA</name>
<evidence type="ECO:0000256" key="10">
    <source>
        <dbReference type="PROSITE-ProRule" id="PRU10141"/>
    </source>
</evidence>
<dbReference type="SMART" id="SM00220">
    <property type="entry name" value="S_TKc"/>
    <property type="match status" value="1"/>
</dbReference>
<proteinExistence type="inferred from homology"/>
<evidence type="ECO:0000259" key="12">
    <source>
        <dbReference type="PROSITE" id="PS50011"/>
    </source>
</evidence>
<evidence type="ECO:0000256" key="3">
    <source>
        <dbReference type="ARBA" id="ARBA00022527"/>
    </source>
</evidence>
<dbReference type="FunFam" id="3.30.200.20:FF:000133">
    <property type="entry name" value="LOV domain-containing protein"/>
    <property type="match status" value="1"/>
</dbReference>
<dbReference type="InterPro" id="IPR017441">
    <property type="entry name" value="Protein_kinase_ATP_BS"/>
</dbReference>
<dbReference type="CDD" id="cd05574">
    <property type="entry name" value="STKc_phototropin_like"/>
    <property type="match status" value="1"/>
</dbReference>
<dbReference type="Proteomes" id="UP000230069">
    <property type="component" value="Unassembled WGS sequence"/>
</dbReference>
<dbReference type="PANTHER" id="PTHR45637">
    <property type="entry name" value="FLIPPASE KINASE 1-RELATED"/>
    <property type="match status" value="1"/>
</dbReference>
<dbReference type="EMBL" id="KZ305112">
    <property type="protein sequence ID" value="PIA26317.1"/>
    <property type="molecule type" value="Genomic_DNA"/>
</dbReference>
<gene>
    <name evidence="13" type="ORF">AQUCO_09500053v1</name>
</gene>
<evidence type="ECO:0000256" key="1">
    <source>
        <dbReference type="ARBA" id="ARBA00009903"/>
    </source>
</evidence>
<evidence type="ECO:0000256" key="11">
    <source>
        <dbReference type="RuleBase" id="RU000304"/>
    </source>
</evidence>
<accession>A0A2G5C4U2</accession>
<keyword evidence="3 11" id="KW-0723">Serine/threonine-protein kinase</keyword>
<dbReference type="Gene3D" id="3.30.200.20">
    <property type="entry name" value="Phosphorylase Kinase, domain 1"/>
    <property type="match status" value="1"/>
</dbReference>
<reference evidence="13 14" key="1">
    <citation type="submission" date="2017-09" db="EMBL/GenBank/DDBJ databases">
        <title>WGS assembly of Aquilegia coerulea Goldsmith.</title>
        <authorList>
            <person name="Hodges S."/>
            <person name="Kramer E."/>
            <person name="Nordborg M."/>
            <person name="Tomkins J."/>
            <person name="Borevitz J."/>
            <person name="Derieg N."/>
            <person name="Yan J."/>
            <person name="Mihaltcheva S."/>
            <person name="Hayes R.D."/>
            <person name="Rokhsar D."/>
        </authorList>
    </citation>
    <scope>NUCLEOTIDE SEQUENCE [LARGE SCALE GENOMIC DNA]</scope>
    <source>
        <strain evidence="14">cv. Goldsmith</strain>
    </source>
</reference>
<keyword evidence="14" id="KW-1185">Reference proteome</keyword>
<evidence type="ECO:0000256" key="2">
    <source>
        <dbReference type="ARBA" id="ARBA00012513"/>
    </source>
</evidence>
<keyword evidence="7 10" id="KW-0067">ATP-binding</keyword>
<dbReference type="Pfam" id="PF00069">
    <property type="entry name" value="Pkinase"/>
    <property type="match status" value="1"/>
</dbReference>
<protein>
    <recommendedName>
        <fullName evidence="2">non-specific serine/threonine protein kinase</fullName>
        <ecNumber evidence="2">2.7.11.1</ecNumber>
    </recommendedName>
</protein>
<feature type="binding site" evidence="10">
    <location>
        <position position="41"/>
    </location>
    <ligand>
        <name>ATP</name>
        <dbReference type="ChEBI" id="CHEBI:30616"/>
    </ligand>
</feature>
<keyword evidence="6" id="KW-0418">Kinase</keyword>
<evidence type="ECO:0000256" key="5">
    <source>
        <dbReference type="ARBA" id="ARBA00022741"/>
    </source>
</evidence>
<dbReference type="EMBL" id="KZ305112">
    <property type="protein sequence ID" value="PIA26318.1"/>
    <property type="molecule type" value="Genomic_DNA"/>
</dbReference>
<organism evidence="13 14">
    <name type="scientific">Aquilegia coerulea</name>
    <name type="common">Rocky mountain columbine</name>
    <dbReference type="NCBI Taxonomy" id="218851"/>
    <lineage>
        <taxon>Eukaryota</taxon>
        <taxon>Viridiplantae</taxon>
        <taxon>Streptophyta</taxon>
        <taxon>Embryophyta</taxon>
        <taxon>Tracheophyta</taxon>
        <taxon>Spermatophyta</taxon>
        <taxon>Magnoliopsida</taxon>
        <taxon>Ranunculales</taxon>
        <taxon>Ranunculaceae</taxon>
        <taxon>Thalictroideae</taxon>
        <taxon>Aquilegia</taxon>
    </lineage>
</organism>
<evidence type="ECO:0000256" key="4">
    <source>
        <dbReference type="ARBA" id="ARBA00022679"/>
    </source>
</evidence>